<dbReference type="Proteomes" id="UP000663848">
    <property type="component" value="Unassembled WGS sequence"/>
</dbReference>
<dbReference type="EMBL" id="CAJOBO010000007">
    <property type="protein sequence ID" value="CAF4090818.1"/>
    <property type="molecule type" value="Genomic_DNA"/>
</dbReference>
<dbReference type="InterPro" id="IPR011042">
    <property type="entry name" value="6-blade_b-propeller_TolB-like"/>
</dbReference>
<sequence length="141" mass="15468">MVRWPRRNGTNGETIIANIDCKGLIMDENTSLYVVDYRKAEVRYDIDEENLKEQLLQVAMEVEIVSINSVVHTTCSSIKIIQYIVVADGEGAGNSLTPLSSPRGVLVDQLGTVYVTDGGNDQIMRWPNGATQRGVIVGENG</sequence>
<proteinExistence type="predicted"/>
<reference evidence="1" key="1">
    <citation type="submission" date="2021-02" db="EMBL/GenBank/DDBJ databases">
        <authorList>
            <person name="Nowell W R."/>
        </authorList>
    </citation>
    <scope>NUCLEOTIDE SEQUENCE</scope>
</reference>
<evidence type="ECO:0008006" key="5">
    <source>
        <dbReference type="Google" id="ProtNLM"/>
    </source>
</evidence>
<dbReference type="Proteomes" id="UP000663851">
    <property type="component" value="Unassembled WGS sequence"/>
</dbReference>
<evidence type="ECO:0000313" key="3">
    <source>
        <dbReference type="EMBL" id="CAF4550983.1"/>
    </source>
</evidence>
<evidence type="ECO:0000313" key="4">
    <source>
        <dbReference type="Proteomes" id="UP000663851"/>
    </source>
</evidence>
<dbReference type="AlphaFoldDB" id="A0A819U8L5"/>
<dbReference type="EMBL" id="CAJOBR010000828">
    <property type="protein sequence ID" value="CAF4550983.1"/>
    <property type="molecule type" value="Genomic_DNA"/>
</dbReference>
<dbReference type="SUPFAM" id="SSF101898">
    <property type="entry name" value="NHL repeat"/>
    <property type="match status" value="1"/>
</dbReference>
<accession>A0A819U8L5</accession>
<organism evidence="1 4">
    <name type="scientific">Rotaria socialis</name>
    <dbReference type="NCBI Taxonomy" id="392032"/>
    <lineage>
        <taxon>Eukaryota</taxon>
        <taxon>Metazoa</taxon>
        <taxon>Spiralia</taxon>
        <taxon>Gnathifera</taxon>
        <taxon>Rotifera</taxon>
        <taxon>Eurotatoria</taxon>
        <taxon>Bdelloidea</taxon>
        <taxon>Philodinida</taxon>
        <taxon>Philodinidae</taxon>
        <taxon>Rotaria</taxon>
    </lineage>
</organism>
<evidence type="ECO:0000313" key="2">
    <source>
        <dbReference type="EMBL" id="CAF4208096.1"/>
    </source>
</evidence>
<evidence type="ECO:0000313" key="1">
    <source>
        <dbReference type="EMBL" id="CAF4090818.1"/>
    </source>
</evidence>
<name>A0A819U8L5_9BILA</name>
<gene>
    <name evidence="1" type="ORF">HFQ381_LOCUS326</name>
    <name evidence="3" type="ORF">QYT958_LOCUS8300</name>
    <name evidence="2" type="ORF">TSG867_LOCUS523</name>
</gene>
<comment type="caution">
    <text evidence="1">The sequence shown here is derived from an EMBL/GenBank/DDBJ whole genome shotgun (WGS) entry which is preliminary data.</text>
</comment>
<dbReference type="Gene3D" id="2.120.10.30">
    <property type="entry name" value="TolB, C-terminal domain"/>
    <property type="match status" value="1"/>
</dbReference>
<dbReference type="Proteomes" id="UP000663862">
    <property type="component" value="Unassembled WGS sequence"/>
</dbReference>
<protein>
    <recommendedName>
        <fullName evidence="5">NHL repeat-containing protein</fullName>
    </recommendedName>
</protein>
<dbReference type="EMBL" id="CAJOBQ010000010">
    <property type="protein sequence ID" value="CAF4208096.1"/>
    <property type="molecule type" value="Genomic_DNA"/>
</dbReference>